<keyword evidence="2 7" id="KW-0597">Phosphoprotein</keyword>
<dbReference type="GO" id="GO:0003677">
    <property type="term" value="F:DNA binding"/>
    <property type="evidence" value="ECO:0007669"/>
    <property type="project" value="UniProtKB-KW"/>
</dbReference>
<dbReference type="InterPro" id="IPR016032">
    <property type="entry name" value="Sig_transdc_resp-reg_C-effctor"/>
</dbReference>
<dbReference type="PRINTS" id="PR00038">
    <property type="entry name" value="HTHLUXR"/>
</dbReference>
<dbReference type="InterPro" id="IPR011006">
    <property type="entry name" value="CheY-like_superfamily"/>
</dbReference>
<dbReference type="InterPro" id="IPR058245">
    <property type="entry name" value="NreC/VraR/RcsB-like_REC"/>
</dbReference>
<keyword evidence="5" id="KW-0804">Transcription</keyword>
<proteinExistence type="predicted"/>
<feature type="modified residue" description="4-aspartylphosphate" evidence="7">
    <location>
        <position position="56"/>
    </location>
</feature>
<protein>
    <recommendedName>
        <fullName evidence="1">Stage 0 sporulation protein A homolog</fullName>
    </recommendedName>
</protein>
<dbReference type="InterPro" id="IPR000792">
    <property type="entry name" value="Tscrpt_reg_LuxR_C"/>
</dbReference>
<dbReference type="Gene3D" id="3.40.50.2300">
    <property type="match status" value="1"/>
</dbReference>
<dbReference type="CDD" id="cd17535">
    <property type="entry name" value="REC_NarL-like"/>
    <property type="match status" value="1"/>
</dbReference>
<evidence type="ECO:0000256" key="1">
    <source>
        <dbReference type="ARBA" id="ARBA00018672"/>
    </source>
</evidence>
<keyword evidence="3" id="KW-0805">Transcription regulation</keyword>
<keyword evidence="4" id="KW-0238">DNA-binding</keyword>
<dbReference type="PANTHER" id="PTHR43214:SF40">
    <property type="entry name" value="TRANSCRIPTIONAL REGULATORY PROTEIN LNRK"/>
    <property type="match status" value="1"/>
</dbReference>
<feature type="domain" description="HTH luxR-type" evidence="8">
    <location>
        <begin position="164"/>
        <end position="229"/>
    </location>
</feature>
<evidence type="ECO:0000256" key="5">
    <source>
        <dbReference type="ARBA" id="ARBA00023163"/>
    </source>
</evidence>
<organism evidence="10 11">
    <name type="scientific">Oceanirhabdus seepicola</name>
    <dbReference type="NCBI Taxonomy" id="2828781"/>
    <lineage>
        <taxon>Bacteria</taxon>
        <taxon>Bacillati</taxon>
        <taxon>Bacillota</taxon>
        <taxon>Clostridia</taxon>
        <taxon>Eubacteriales</taxon>
        <taxon>Clostridiaceae</taxon>
        <taxon>Oceanirhabdus</taxon>
    </lineage>
</organism>
<dbReference type="SUPFAM" id="SSF46894">
    <property type="entry name" value="C-terminal effector domain of the bipartite response regulators"/>
    <property type="match status" value="1"/>
</dbReference>
<dbReference type="GO" id="GO:0006355">
    <property type="term" value="P:regulation of DNA-templated transcription"/>
    <property type="evidence" value="ECO:0007669"/>
    <property type="project" value="InterPro"/>
</dbReference>
<dbReference type="GO" id="GO:0000160">
    <property type="term" value="P:phosphorelay signal transduction system"/>
    <property type="evidence" value="ECO:0007669"/>
    <property type="project" value="InterPro"/>
</dbReference>
<comment type="function">
    <text evidence="6">May play the central regulatory role in sporulation. It may be an element of the effector pathway responsible for the activation of sporulation genes in response to nutritional stress. Spo0A may act in concert with spo0H (a sigma factor) to control the expression of some genes that are critical to the sporulation process.</text>
</comment>
<evidence type="ECO:0000256" key="3">
    <source>
        <dbReference type="ARBA" id="ARBA00023015"/>
    </source>
</evidence>
<name>A0A9J6P1R7_9CLOT</name>
<evidence type="ECO:0000313" key="10">
    <source>
        <dbReference type="EMBL" id="MCM1989448.1"/>
    </source>
</evidence>
<accession>A0A9J6P1R7</accession>
<gene>
    <name evidence="10" type="ORF">KDK92_06825</name>
</gene>
<dbReference type="RefSeq" id="WP_250858443.1">
    <property type="nucleotide sequence ID" value="NZ_JAGSOJ010000001.1"/>
</dbReference>
<keyword evidence="11" id="KW-1185">Reference proteome</keyword>
<dbReference type="PROSITE" id="PS50110">
    <property type="entry name" value="RESPONSE_REGULATORY"/>
    <property type="match status" value="1"/>
</dbReference>
<evidence type="ECO:0000259" key="9">
    <source>
        <dbReference type="PROSITE" id="PS50110"/>
    </source>
</evidence>
<evidence type="ECO:0000259" key="8">
    <source>
        <dbReference type="PROSITE" id="PS50043"/>
    </source>
</evidence>
<dbReference type="Pfam" id="PF00196">
    <property type="entry name" value="GerE"/>
    <property type="match status" value="1"/>
</dbReference>
<evidence type="ECO:0000256" key="6">
    <source>
        <dbReference type="ARBA" id="ARBA00024867"/>
    </source>
</evidence>
<reference evidence="10" key="1">
    <citation type="journal article" date="2021" name="mSystems">
        <title>Bacteria and Archaea Synergistically Convert Glycine Betaine to Biogenic Methane in the Formosa Cold Seep of the South China Sea.</title>
        <authorList>
            <person name="Li L."/>
            <person name="Zhang W."/>
            <person name="Zhang S."/>
            <person name="Song L."/>
            <person name="Sun Q."/>
            <person name="Zhang H."/>
            <person name="Xiang H."/>
            <person name="Dong X."/>
        </authorList>
    </citation>
    <scope>NUCLEOTIDE SEQUENCE</scope>
    <source>
        <strain evidence="10">ZWT</strain>
    </source>
</reference>
<dbReference type="PROSITE" id="PS50043">
    <property type="entry name" value="HTH_LUXR_2"/>
    <property type="match status" value="1"/>
</dbReference>
<dbReference type="InterPro" id="IPR039420">
    <property type="entry name" value="WalR-like"/>
</dbReference>
<dbReference type="EMBL" id="JAGSOJ010000001">
    <property type="protein sequence ID" value="MCM1989448.1"/>
    <property type="molecule type" value="Genomic_DNA"/>
</dbReference>
<evidence type="ECO:0000256" key="2">
    <source>
        <dbReference type="ARBA" id="ARBA00022553"/>
    </source>
</evidence>
<dbReference type="Proteomes" id="UP001056429">
    <property type="component" value="Unassembled WGS sequence"/>
</dbReference>
<sequence>MINVMIVDDHSIIREGLNMTLSLCDDINVCGEASNGQEALEFLEINSDNVDVVLLDIRMPIMDGVETSKFIKEKYNNIKILILTTFKEEEYIFDALKNGADGYILKDVKSDEIINGIKTVYSGNVLLQPEIASKVVKAFNTMMSSHESVDTQNSNDAEKDGNVIKGRYEALTARENQIAKLVADGKSNKEISKILYITEGTVKNHLTKILGKLEVRDRTQLALYIKQYD</sequence>
<dbReference type="SMART" id="SM00448">
    <property type="entry name" value="REC"/>
    <property type="match status" value="1"/>
</dbReference>
<dbReference type="PANTHER" id="PTHR43214">
    <property type="entry name" value="TWO-COMPONENT RESPONSE REGULATOR"/>
    <property type="match status" value="1"/>
</dbReference>
<dbReference type="InterPro" id="IPR001789">
    <property type="entry name" value="Sig_transdc_resp-reg_receiver"/>
</dbReference>
<dbReference type="AlphaFoldDB" id="A0A9J6P1R7"/>
<evidence type="ECO:0000313" key="11">
    <source>
        <dbReference type="Proteomes" id="UP001056429"/>
    </source>
</evidence>
<feature type="domain" description="Response regulatory" evidence="9">
    <location>
        <begin position="3"/>
        <end position="121"/>
    </location>
</feature>
<dbReference type="SMART" id="SM00421">
    <property type="entry name" value="HTH_LUXR"/>
    <property type="match status" value="1"/>
</dbReference>
<dbReference type="SUPFAM" id="SSF52172">
    <property type="entry name" value="CheY-like"/>
    <property type="match status" value="1"/>
</dbReference>
<comment type="caution">
    <text evidence="10">The sequence shown here is derived from an EMBL/GenBank/DDBJ whole genome shotgun (WGS) entry which is preliminary data.</text>
</comment>
<dbReference type="Pfam" id="PF00072">
    <property type="entry name" value="Response_reg"/>
    <property type="match status" value="1"/>
</dbReference>
<evidence type="ECO:0000256" key="4">
    <source>
        <dbReference type="ARBA" id="ARBA00023125"/>
    </source>
</evidence>
<dbReference type="CDD" id="cd06170">
    <property type="entry name" value="LuxR_C_like"/>
    <property type="match status" value="1"/>
</dbReference>
<evidence type="ECO:0000256" key="7">
    <source>
        <dbReference type="PROSITE-ProRule" id="PRU00169"/>
    </source>
</evidence>
<reference evidence="10" key="2">
    <citation type="submission" date="2021-04" db="EMBL/GenBank/DDBJ databases">
        <authorList>
            <person name="Dong X."/>
        </authorList>
    </citation>
    <scope>NUCLEOTIDE SEQUENCE</scope>
    <source>
        <strain evidence="10">ZWT</strain>
    </source>
</reference>